<dbReference type="Pfam" id="PF13376">
    <property type="entry name" value="OmdA"/>
    <property type="match status" value="1"/>
</dbReference>
<dbReference type="InterPro" id="IPR014922">
    <property type="entry name" value="YdhG-like"/>
</dbReference>
<evidence type="ECO:0000259" key="1">
    <source>
        <dbReference type="Pfam" id="PF08818"/>
    </source>
</evidence>
<proteinExistence type="predicted"/>
<dbReference type="RefSeq" id="WP_284322210.1">
    <property type="nucleotide sequence ID" value="NZ_BSOB01000046.1"/>
</dbReference>
<feature type="domain" description="YdhG-like" evidence="1">
    <location>
        <begin position="20"/>
        <end position="110"/>
    </location>
</feature>
<gene>
    <name evidence="2" type="ORF">GCM10007901_34640</name>
</gene>
<reference evidence="3" key="1">
    <citation type="journal article" date="2019" name="Int. J. Syst. Evol. Microbiol.">
        <title>The Global Catalogue of Microorganisms (GCM) 10K type strain sequencing project: providing services to taxonomists for standard genome sequencing and annotation.</title>
        <authorList>
            <consortium name="The Broad Institute Genomics Platform"/>
            <consortium name="The Broad Institute Genome Sequencing Center for Infectious Disease"/>
            <person name="Wu L."/>
            <person name="Ma J."/>
        </authorList>
    </citation>
    <scope>NUCLEOTIDE SEQUENCE [LARGE SCALE GENOMIC DNA]</scope>
    <source>
        <strain evidence="3">NBRC 111980</strain>
    </source>
</reference>
<dbReference type="SUPFAM" id="SSF159888">
    <property type="entry name" value="YdhG-like"/>
    <property type="match status" value="1"/>
</dbReference>
<accession>A0ABQ5XT42</accession>
<dbReference type="Pfam" id="PF08818">
    <property type="entry name" value="DUF1801"/>
    <property type="match status" value="1"/>
</dbReference>
<evidence type="ECO:0000313" key="2">
    <source>
        <dbReference type="EMBL" id="GLQ94512.1"/>
    </source>
</evidence>
<comment type="caution">
    <text evidence="2">The sequence shown here is derived from an EMBL/GenBank/DDBJ whole genome shotgun (WGS) entry which is preliminary data.</text>
</comment>
<protein>
    <recommendedName>
        <fullName evidence="1">YdhG-like domain-containing protein</fullName>
    </recommendedName>
</protein>
<evidence type="ECO:0000313" key="3">
    <source>
        <dbReference type="Proteomes" id="UP001156670"/>
    </source>
</evidence>
<dbReference type="Gene3D" id="3.90.1150.200">
    <property type="match status" value="1"/>
</dbReference>
<organism evidence="2 3">
    <name type="scientific">Dyella acidisoli</name>
    <dbReference type="NCBI Taxonomy" id="1867834"/>
    <lineage>
        <taxon>Bacteria</taxon>
        <taxon>Pseudomonadati</taxon>
        <taxon>Pseudomonadota</taxon>
        <taxon>Gammaproteobacteria</taxon>
        <taxon>Lysobacterales</taxon>
        <taxon>Rhodanobacteraceae</taxon>
        <taxon>Dyella</taxon>
    </lineage>
</organism>
<name>A0ABQ5XT42_9GAMM</name>
<dbReference type="EMBL" id="BSOB01000046">
    <property type="protein sequence ID" value="GLQ94512.1"/>
    <property type="molecule type" value="Genomic_DNA"/>
</dbReference>
<dbReference type="Proteomes" id="UP001156670">
    <property type="component" value="Unassembled WGS sequence"/>
</dbReference>
<sequence>MASRDPRIDAYIASAADFAKPILEHLRDVVHAACPEVEESIKWSCPHFLYQGKLMCSMAAFKQHCSFHFWHGKDVVGETDKEGMGQFGKLTSVKELPSKKELIAYVRKSIALREAGVTRQRAVPKRKPPLKLPDDFAALLKKHTAARKTYEAFSPSAQREYVEWLTEAKTDATRQKRMATALEWLAEGKHRNWKYMK</sequence>
<keyword evidence="3" id="KW-1185">Reference proteome</keyword>